<name>A0A9P6FSR1_9FUNG</name>
<dbReference type="GO" id="GO:0003735">
    <property type="term" value="F:structural constituent of ribosome"/>
    <property type="evidence" value="ECO:0007669"/>
    <property type="project" value="InterPro"/>
</dbReference>
<evidence type="ECO:0000256" key="1">
    <source>
        <dbReference type="ARBA" id="ARBA00006471"/>
    </source>
</evidence>
<sequence length="153" mass="16958">MPRHYDLCARVQNGFRARLPRIAVPDTKMNLAIANVLYREGFIAGVARGDHVEPDAEYVPTTPDNVATRRLWLDLKYNNDEPVLKRMSAVSKPSKKIVMKVEELQNLASGNRSQFIKGLQPGEIAILTTTFGILELREALAKGAGGEVLCRAI</sequence>
<organism evidence="4 5">
    <name type="scientific">Lunasporangiospora selenospora</name>
    <dbReference type="NCBI Taxonomy" id="979761"/>
    <lineage>
        <taxon>Eukaryota</taxon>
        <taxon>Fungi</taxon>
        <taxon>Fungi incertae sedis</taxon>
        <taxon>Mucoromycota</taxon>
        <taxon>Mortierellomycotina</taxon>
        <taxon>Mortierellomycetes</taxon>
        <taxon>Mortierellales</taxon>
        <taxon>Mortierellaceae</taxon>
        <taxon>Lunasporangiospora</taxon>
    </lineage>
</organism>
<dbReference type="InterPro" id="IPR000630">
    <property type="entry name" value="Ribosomal_uS8"/>
</dbReference>
<keyword evidence="5" id="KW-1185">Reference proteome</keyword>
<evidence type="ECO:0000256" key="2">
    <source>
        <dbReference type="ARBA" id="ARBA00022980"/>
    </source>
</evidence>
<dbReference type="GO" id="GO:1990904">
    <property type="term" value="C:ribonucleoprotein complex"/>
    <property type="evidence" value="ECO:0007669"/>
    <property type="project" value="UniProtKB-KW"/>
</dbReference>
<accession>A0A9P6FSR1</accession>
<dbReference type="GO" id="GO:0005840">
    <property type="term" value="C:ribosome"/>
    <property type="evidence" value="ECO:0007669"/>
    <property type="project" value="UniProtKB-KW"/>
</dbReference>
<evidence type="ECO:0000256" key="3">
    <source>
        <dbReference type="ARBA" id="ARBA00023274"/>
    </source>
</evidence>
<dbReference type="InterPro" id="IPR035987">
    <property type="entry name" value="Ribosomal_uS8_sf"/>
</dbReference>
<evidence type="ECO:0000313" key="5">
    <source>
        <dbReference type="Proteomes" id="UP000780801"/>
    </source>
</evidence>
<dbReference type="Gene3D" id="3.30.1490.10">
    <property type="match status" value="1"/>
</dbReference>
<keyword evidence="3" id="KW-0687">Ribonucleoprotein</keyword>
<dbReference type="FunFam" id="3.30.1490.10:FF:000005">
    <property type="entry name" value="Mitochondrial 40S ribosomal protein S8"/>
    <property type="match status" value="1"/>
</dbReference>
<evidence type="ECO:0008006" key="6">
    <source>
        <dbReference type="Google" id="ProtNLM"/>
    </source>
</evidence>
<evidence type="ECO:0000313" key="4">
    <source>
        <dbReference type="EMBL" id="KAF9580972.1"/>
    </source>
</evidence>
<keyword evidence="2" id="KW-0689">Ribosomal protein</keyword>
<comment type="caution">
    <text evidence="4">The sequence shown here is derived from an EMBL/GenBank/DDBJ whole genome shotgun (WGS) entry which is preliminary data.</text>
</comment>
<reference evidence="4" key="1">
    <citation type="journal article" date="2020" name="Fungal Divers.">
        <title>Resolving the Mortierellaceae phylogeny through synthesis of multi-gene phylogenetics and phylogenomics.</title>
        <authorList>
            <person name="Vandepol N."/>
            <person name="Liber J."/>
            <person name="Desiro A."/>
            <person name="Na H."/>
            <person name="Kennedy M."/>
            <person name="Barry K."/>
            <person name="Grigoriev I.V."/>
            <person name="Miller A.N."/>
            <person name="O'Donnell K."/>
            <person name="Stajich J.E."/>
            <person name="Bonito G."/>
        </authorList>
    </citation>
    <scope>NUCLEOTIDE SEQUENCE</scope>
    <source>
        <strain evidence="4">KOD1015</strain>
    </source>
</reference>
<dbReference type="SUPFAM" id="SSF56047">
    <property type="entry name" value="Ribosomal protein S8"/>
    <property type="match status" value="1"/>
</dbReference>
<dbReference type="GO" id="GO:0006412">
    <property type="term" value="P:translation"/>
    <property type="evidence" value="ECO:0007669"/>
    <property type="project" value="InterPro"/>
</dbReference>
<dbReference type="AlphaFoldDB" id="A0A9P6FSR1"/>
<dbReference type="Proteomes" id="UP000780801">
    <property type="component" value="Unassembled WGS sequence"/>
</dbReference>
<proteinExistence type="inferred from homology"/>
<dbReference type="Gene3D" id="3.30.1370.30">
    <property type="match status" value="1"/>
</dbReference>
<comment type="similarity">
    <text evidence="1">Belongs to the universal ribosomal protein uS8 family.</text>
</comment>
<gene>
    <name evidence="4" type="ORF">BGW38_002182</name>
</gene>
<dbReference type="OrthoDB" id="409928at2759"/>
<dbReference type="EMBL" id="JAABOA010001743">
    <property type="protein sequence ID" value="KAF9580972.1"/>
    <property type="molecule type" value="Genomic_DNA"/>
</dbReference>
<protein>
    <recommendedName>
        <fullName evidence="6">30S ribosomal protein S8</fullName>
    </recommendedName>
</protein>
<dbReference type="Pfam" id="PF00410">
    <property type="entry name" value="Ribosomal_S8"/>
    <property type="match status" value="1"/>
</dbReference>